<comment type="caution">
    <text evidence="2">The sequence shown here is derived from an EMBL/GenBank/DDBJ whole genome shotgun (WGS) entry which is preliminary data.</text>
</comment>
<organism evidence="2 3">
    <name type="scientific">Myotis myotis</name>
    <name type="common">Greater mouse-eared bat</name>
    <name type="synonym">Vespertilio myotis</name>
    <dbReference type="NCBI Taxonomy" id="51298"/>
    <lineage>
        <taxon>Eukaryota</taxon>
        <taxon>Metazoa</taxon>
        <taxon>Chordata</taxon>
        <taxon>Craniata</taxon>
        <taxon>Vertebrata</taxon>
        <taxon>Euteleostomi</taxon>
        <taxon>Mammalia</taxon>
        <taxon>Eutheria</taxon>
        <taxon>Laurasiatheria</taxon>
        <taxon>Chiroptera</taxon>
        <taxon>Yangochiroptera</taxon>
        <taxon>Vespertilionidae</taxon>
        <taxon>Myotis</taxon>
    </lineage>
</organism>
<keyword evidence="3" id="KW-1185">Reference proteome</keyword>
<evidence type="ECO:0000313" key="2">
    <source>
        <dbReference type="EMBL" id="KAF6308133.1"/>
    </source>
</evidence>
<evidence type="ECO:0000313" key="3">
    <source>
        <dbReference type="Proteomes" id="UP000527355"/>
    </source>
</evidence>
<feature type="compositionally biased region" description="Gly residues" evidence="1">
    <location>
        <begin position="125"/>
        <end position="137"/>
    </location>
</feature>
<protein>
    <submittedName>
        <fullName evidence="2">Uncharacterized protein</fullName>
    </submittedName>
</protein>
<gene>
    <name evidence="2" type="ORF">mMyoMyo1_008909</name>
</gene>
<proteinExistence type="predicted"/>
<dbReference type="EMBL" id="JABWUV010000014">
    <property type="protein sequence ID" value="KAF6308133.1"/>
    <property type="molecule type" value="Genomic_DNA"/>
</dbReference>
<name>A0A7J7U5H0_MYOMY</name>
<accession>A0A7J7U5H0</accession>
<dbReference type="Proteomes" id="UP000527355">
    <property type="component" value="Unassembled WGS sequence"/>
</dbReference>
<dbReference type="AlphaFoldDB" id="A0A7J7U5H0"/>
<reference evidence="2 3" key="1">
    <citation type="journal article" date="2020" name="Nature">
        <title>Six reference-quality genomes reveal evolution of bat adaptations.</title>
        <authorList>
            <person name="Jebb D."/>
            <person name="Huang Z."/>
            <person name="Pippel M."/>
            <person name="Hughes G.M."/>
            <person name="Lavrichenko K."/>
            <person name="Devanna P."/>
            <person name="Winkler S."/>
            <person name="Jermiin L.S."/>
            <person name="Skirmuntt E.C."/>
            <person name="Katzourakis A."/>
            <person name="Burkitt-Gray L."/>
            <person name="Ray D.A."/>
            <person name="Sullivan K.A.M."/>
            <person name="Roscito J.G."/>
            <person name="Kirilenko B.M."/>
            <person name="Davalos L.M."/>
            <person name="Corthals A.P."/>
            <person name="Power M.L."/>
            <person name="Jones G."/>
            <person name="Ransome R.D."/>
            <person name="Dechmann D.K.N."/>
            <person name="Locatelli A.G."/>
            <person name="Puechmaille S.J."/>
            <person name="Fedrigo O."/>
            <person name="Jarvis E.D."/>
            <person name="Hiller M."/>
            <person name="Vernes S.C."/>
            <person name="Myers E.W."/>
            <person name="Teeling E.C."/>
        </authorList>
    </citation>
    <scope>NUCLEOTIDE SEQUENCE [LARGE SCALE GENOMIC DNA]</scope>
    <source>
        <strain evidence="2">MMyoMyo1</strain>
        <tissue evidence="2">Flight muscle</tissue>
    </source>
</reference>
<sequence>MHVFACECMCSVYREPACIPVPSVSQYEGRPLAGGRPCSPVSNTIAHSRRLSLCRRLRTLPSAPCRATRGCPPWWETYRGHRTASPPHAGGVCTGLKVGTESASGKMQQEKPAQARHPLFRGEEGQGVPGGRVSGLL</sequence>
<feature type="region of interest" description="Disordered" evidence="1">
    <location>
        <begin position="96"/>
        <end position="137"/>
    </location>
</feature>
<evidence type="ECO:0000256" key="1">
    <source>
        <dbReference type="SAM" id="MobiDB-lite"/>
    </source>
</evidence>